<dbReference type="Gene3D" id="3.30.530.20">
    <property type="match status" value="1"/>
</dbReference>
<gene>
    <name evidence="3" type="ORF">H9870_10285</name>
</gene>
<sequence length="135" mass="15257">MTATVELSVTLPATPAETFRAITRTRHLRRWFVDILDYDRSLLTFGAGRQLSFIAAEGLIGQGEVTTYRPPEILEYTWDTEVLRFELEGTESTHLRFINTLEGPDAEDVAEAVRPGWETALERLRGILETGDSDE</sequence>
<evidence type="ECO:0000256" key="1">
    <source>
        <dbReference type="ARBA" id="ARBA00006817"/>
    </source>
</evidence>
<accession>A0A9D1RSR1</accession>
<comment type="caution">
    <text evidence="3">The sequence shown here is derived from an EMBL/GenBank/DDBJ whole genome shotgun (WGS) entry which is preliminary data.</text>
</comment>
<dbReference type="SUPFAM" id="SSF55961">
    <property type="entry name" value="Bet v1-like"/>
    <property type="match status" value="1"/>
</dbReference>
<dbReference type="InterPro" id="IPR013538">
    <property type="entry name" value="ASHA1/2-like_C"/>
</dbReference>
<dbReference type="Pfam" id="PF08327">
    <property type="entry name" value="AHSA1"/>
    <property type="match status" value="1"/>
</dbReference>
<proteinExistence type="inferred from homology"/>
<organism evidence="3 4">
    <name type="scientific">Candidatus Corynebacterium avicola</name>
    <dbReference type="NCBI Taxonomy" id="2838527"/>
    <lineage>
        <taxon>Bacteria</taxon>
        <taxon>Bacillati</taxon>
        <taxon>Actinomycetota</taxon>
        <taxon>Actinomycetes</taxon>
        <taxon>Mycobacteriales</taxon>
        <taxon>Corynebacteriaceae</taxon>
        <taxon>Corynebacterium</taxon>
    </lineage>
</organism>
<reference evidence="3" key="2">
    <citation type="submission" date="2021-04" db="EMBL/GenBank/DDBJ databases">
        <authorList>
            <person name="Gilroy R."/>
        </authorList>
    </citation>
    <scope>NUCLEOTIDE SEQUENCE</scope>
    <source>
        <strain evidence="3">CHK32-1732</strain>
    </source>
</reference>
<evidence type="ECO:0000259" key="2">
    <source>
        <dbReference type="Pfam" id="PF08327"/>
    </source>
</evidence>
<name>A0A9D1RSR1_9CORY</name>
<feature type="domain" description="Activator of Hsp90 ATPase homologue 1/2-like C-terminal" evidence="2">
    <location>
        <begin position="13"/>
        <end position="129"/>
    </location>
</feature>
<dbReference type="Proteomes" id="UP000824190">
    <property type="component" value="Unassembled WGS sequence"/>
</dbReference>
<reference evidence="3" key="1">
    <citation type="journal article" date="2021" name="PeerJ">
        <title>Extensive microbial diversity within the chicken gut microbiome revealed by metagenomics and culture.</title>
        <authorList>
            <person name="Gilroy R."/>
            <person name="Ravi A."/>
            <person name="Getino M."/>
            <person name="Pursley I."/>
            <person name="Horton D.L."/>
            <person name="Alikhan N.F."/>
            <person name="Baker D."/>
            <person name="Gharbi K."/>
            <person name="Hall N."/>
            <person name="Watson M."/>
            <person name="Adriaenssens E.M."/>
            <person name="Foster-Nyarko E."/>
            <person name="Jarju S."/>
            <person name="Secka A."/>
            <person name="Antonio M."/>
            <person name="Oren A."/>
            <person name="Chaudhuri R.R."/>
            <person name="La Ragione R."/>
            <person name="Hildebrand F."/>
            <person name="Pallen M.J."/>
        </authorList>
    </citation>
    <scope>NUCLEOTIDE SEQUENCE</scope>
    <source>
        <strain evidence="3">CHK32-1732</strain>
    </source>
</reference>
<dbReference type="AlphaFoldDB" id="A0A9D1RSR1"/>
<dbReference type="EMBL" id="DXGC01000085">
    <property type="protein sequence ID" value="HIW92036.1"/>
    <property type="molecule type" value="Genomic_DNA"/>
</dbReference>
<protein>
    <submittedName>
        <fullName evidence="3">SRPBCC domain-containing protein</fullName>
    </submittedName>
</protein>
<evidence type="ECO:0000313" key="3">
    <source>
        <dbReference type="EMBL" id="HIW92036.1"/>
    </source>
</evidence>
<evidence type="ECO:0000313" key="4">
    <source>
        <dbReference type="Proteomes" id="UP000824190"/>
    </source>
</evidence>
<comment type="similarity">
    <text evidence="1">Belongs to the AHA1 family.</text>
</comment>
<dbReference type="InterPro" id="IPR023393">
    <property type="entry name" value="START-like_dom_sf"/>
</dbReference>